<evidence type="ECO:0000313" key="2">
    <source>
        <dbReference type="Proteomes" id="UP000522163"/>
    </source>
</evidence>
<organism evidence="1 2">
    <name type="scientific">Oribacterium sinus</name>
    <dbReference type="NCBI Taxonomy" id="237576"/>
    <lineage>
        <taxon>Bacteria</taxon>
        <taxon>Bacillati</taxon>
        <taxon>Bacillota</taxon>
        <taxon>Clostridia</taxon>
        <taxon>Lachnospirales</taxon>
        <taxon>Lachnospiraceae</taxon>
        <taxon>Oribacterium</taxon>
    </lineage>
</organism>
<name>A0A7W9W0N0_9FIRM</name>
<reference evidence="1 2" key="1">
    <citation type="submission" date="2020-08" db="EMBL/GenBank/DDBJ databases">
        <title>Genomic Encyclopedia of Type Strains, Phase IV (KMG-IV): sequencing the most valuable type-strain genomes for metagenomic binning, comparative biology and taxonomic classification.</title>
        <authorList>
            <person name="Goeker M."/>
        </authorList>
    </citation>
    <scope>NUCLEOTIDE SEQUENCE [LARGE SCALE GENOMIC DNA]</scope>
    <source>
        <strain evidence="1 2">DSM 17245</strain>
    </source>
</reference>
<sequence>MPEKHTELKDKLQHLYEQCRETLSPENMILFDEIDFENAEEFKFYMTLSELFLQEQQEELLKRKEQANGKQ</sequence>
<dbReference type="RefSeq" id="WP_183683565.1">
    <property type="nucleotide sequence ID" value="NZ_JACHHH010000004.1"/>
</dbReference>
<gene>
    <name evidence="1" type="ORF">HNQ46_001018</name>
</gene>
<dbReference type="EMBL" id="JACHHH010000004">
    <property type="protein sequence ID" value="MBB6041046.1"/>
    <property type="molecule type" value="Genomic_DNA"/>
</dbReference>
<dbReference type="AlphaFoldDB" id="A0A7W9W0N0"/>
<protein>
    <submittedName>
        <fullName evidence="1">Uncharacterized protein</fullName>
    </submittedName>
</protein>
<evidence type="ECO:0000313" key="1">
    <source>
        <dbReference type="EMBL" id="MBB6041046.1"/>
    </source>
</evidence>
<proteinExistence type="predicted"/>
<comment type="caution">
    <text evidence="1">The sequence shown here is derived from an EMBL/GenBank/DDBJ whole genome shotgun (WGS) entry which is preliminary data.</text>
</comment>
<dbReference type="GeneID" id="85014572"/>
<dbReference type="Proteomes" id="UP000522163">
    <property type="component" value="Unassembled WGS sequence"/>
</dbReference>
<accession>A0A7W9W0N0</accession>